<dbReference type="GO" id="GO:0006094">
    <property type="term" value="P:gluconeogenesis"/>
    <property type="evidence" value="ECO:0007669"/>
    <property type="project" value="UniProtKB-KW"/>
</dbReference>
<dbReference type="InterPro" id="IPR010551">
    <property type="entry name" value="G6P_isomerase_prok"/>
</dbReference>
<evidence type="ECO:0000256" key="2">
    <source>
        <dbReference type="ARBA" id="ARBA00006542"/>
    </source>
</evidence>
<sequence>MRGCCPYMLGGPFMQPKLDPFTTLLELKSGALDPERGTPQVRTQEDLRGFFQVAPEDPDRVVYQVLPMPVPKENSEIQCSTTIIEPGTVGDEYYMTKGHFHAVRDRSEIYLGLSGEGRLILATEDGRYRVEPIREGTINYVPGGWAHRSVNVGDDPLVFFAAYVGDAGQDYATIERDGFPVLIGPGDDGPAVRENPTYPS</sequence>
<dbReference type="Proteomes" id="UP000250462">
    <property type="component" value="Unassembled WGS sequence"/>
</dbReference>
<protein>
    <recommendedName>
        <fullName evidence="3">glucose-6-phosphate isomerase</fullName>
        <ecNumber evidence="3">5.3.1.9</ecNumber>
    </recommendedName>
</protein>
<keyword evidence="4" id="KW-0312">Gluconeogenesis</keyword>
<feature type="domain" description="Glucose-6-phosphate isomerase prokaryote" evidence="7">
    <location>
        <begin position="61"/>
        <end position="176"/>
    </location>
</feature>
<dbReference type="Gene3D" id="2.60.120.10">
    <property type="entry name" value="Jelly Rolls"/>
    <property type="match status" value="1"/>
</dbReference>
<dbReference type="GO" id="GO:0005737">
    <property type="term" value="C:cytoplasm"/>
    <property type="evidence" value="ECO:0007669"/>
    <property type="project" value="InterPro"/>
</dbReference>
<evidence type="ECO:0000256" key="1">
    <source>
        <dbReference type="ARBA" id="ARBA00004926"/>
    </source>
</evidence>
<evidence type="ECO:0000313" key="9">
    <source>
        <dbReference type="Proteomes" id="UP000250462"/>
    </source>
</evidence>
<dbReference type="GO" id="GO:0006096">
    <property type="term" value="P:glycolytic process"/>
    <property type="evidence" value="ECO:0007669"/>
    <property type="project" value="UniProtKB-UniPathway"/>
</dbReference>
<dbReference type="AlphaFoldDB" id="A0A329QPV9"/>
<reference evidence="8 9" key="1">
    <citation type="submission" date="2018-06" db="EMBL/GenBank/DDBJ databases">
        <title>Phytoactinopolyspora halophila sp. nov., a novel halophilic actinomycete isolated from a saline soil in China.</title>
        <authorList>
            <person name="Tang S.-K."/>
        </authorList>
    </citation>
    <scope>NUCLEOTIDE SEQUENCE [LARGE SCALE GENOMIC DNA]</scope>
    <source>
        <strain evidence="8 9">YIM 96934</strain>
    </source>
</reference>
<dbReference type="SUPFAM" id="SSF51182">
    <property type="entry name" value="RmlC-like cupins"/>
    <property type="match status" value="1"/>
</dbReference>
<proteinExistence type="inferred from homology"/>
<evidence type="ECO:0000313" key="8">
    <source>
        <dbReference type="EMBL" id="RAW14213.1"/>
    </source>
</evidence>
<keyword evidence="9" id="KW-1185">Reference proteome</keyword>
<evidence type="ECO:0000256" key="5">
    <source>
        <dbReference type="ARBA" id="ARBA00023152"/>
    </source>
</evidence>
<dbReference type="EC" id="5.3.1.9" evidence="3"/>
<dbReference type="Pfam" id="PF06560">
    <property type="entry name" value="GPI"/>
    <property type="match status" value="1"/>
</dbReference>
<comment type="pathway">
    <text evidence="1">Carbohydrate degradation; glycolysis; D-glyceraldehyde 3-phosphate and glycerone phosphate from D-glucose: step 2/4.</text>
</comment>
<gene>
    <name evidence="8" type="ORF">DPM12_11185</name>
</gene>
<dbReference type="InterPro" id="IPR014710">
    <property type="entry name" value="RmlC-like_jellyroll"/>
</dbReference>
<evidence type="ECO:0000259" key="7">
    <source>
        <dbReference type="Pfam" id="PF06560"/>
    </source>
</evidence>
<comment type="catalytic activity">
    <reaction evidence="6">
        <text>alpha-D-glucose 6-phosphate = beta-D-fructose 6-phosphate</text>
        <dbReference type="Rhea" id="RHEA:11816"/>
        <dbReference type="ChEBI" id="CHEBI:57634"/>
        <dbReference type="ChEBI" id="CHEBI:58225"/>
        <dbReference type="EC" id="5.3.1.9"/>
    </reaction>
</comment>
<dbReference type="EMBL" id="QMIG01000009">
    <property type="protein sequence ID" value="RAW14213.1"/>
    <property type="molecule type" value="Genomic_DNA"/>
</dbReference>
<accession>A0A329QPV9</accession>
<comment type="similarity">
    <text evidence="2">Belongs to the archaeal-type GPI family.</text>
</comment>
<organism evidence="8 9">
    <name type="scientific">Phytoactinopolyspora halophila</name>
    <dbReference type="NCBI Taxonomy" id="1981511"/>
    <lineage>
        <taxon>Bacteria</taxon>
        <taxon>Bacillati</taxon>
        <taxon>Actinomycetota</taxon>
        <taxon>Actinomycetes</taxon>
        <taxon>Jiangellales</taxon>
        <taxon>Jiangellaceae</taxon>
        <taxon>Phytoactinopolyspora</taxon>
    </lineage>
</organism>
<evidence type="ECO:0000256" key="4">
    <source>
        <dbReference type="ARBA" id="ARBA00022432"/>
    </source>
</evidence>
<dbReference type="InterPro" id="IPR011051">
    <property type="entry name" value="RmlC_Cupin_sf"/>
</dbReference>
<evidence type="ECO:0000256" key="6">
    <source>
        <dbReference type="ARBA" id="ARBA00029321"/>
    </source>
</evidence>
<dbReference type="CDD" id="cd02218">
    <property type="entry name" value="cupin_PGI"/>
    <property type="match status" value="1"/>
</dbReference>
<dbReference type="UniPathway" id="UPA00109">
    <property type="reaction ID" value="UER00181"/>
</dbReference>
<keyword evidence="8" id="KW-0413">Isomerase</keyword>
<keyword evidence="5" id="KW-0324">Glycolysis</keyword>
<comment type="caution">
    <text evidence="8">The sequence shown here is derived from an EMBL/GenBank/DDBJ whole genome shotgun (WGS) entry which is preliminary data.</text>
</comment>
<name>A0A329QPV9_9ACTN</name>
<dbReference type="GO" id="GO:0004347">
    <property type="term" value="F:glucose-6-phosphate isomerase activity"/>
    <property type="evidence" value="ECO:0007669"/>
    <property type="project" value="UniProtKB-EC"/>
</dbReference>
<evidence type="ECO:0000256" key="3">
    <source>
        <dbReference type="ARBA" id="ARBA00011952"/>
    </source>
</evidence>